<feature type="domain" description="Thioredoxin" evidence="1">
    <location>
        <begin position="16"/>
        <end position="213"/>
    </location>
</feature>
<keyword evidence="3" id="KW-1185">Reference proteome</keyword>
<dbReference type="GO" id="GO:0016491">
    <property type="term" value="F:oxidoreductase activity"/>
    <property type="evidence" value="ECO:0007669"/>
    <property type="project" value="InterPro"/>
</dbReference>
<reference evidence="2 3" key="1">
    <citation type="submission" date="2019-03" db="EMBL/GenBank/DDBJ databases">
        <title>Genomic Encyclopedia of Type Strains, Phase IV (KMG-IV): sequencing the most valuable type-strain genomes for metagenomic binning, comparative biology and taxonomic classification.</title>
        <authorList>
            <person name="Goeker M."/>
        </authorList>
    </citation>
    <scope>NUCLEOTIDE SEQUENCE [LARGE SCALE GENOMIC DNA]</scope>
    <source>
        <strain evidence="2 3">DSM 102969</strain>
    </source>
</reference>
<dbReference type="RefSeq" id="WP_126541135.1">
    <property type="nucleotide sequence ID" value="NZ_BSPM01000004.1"/>
</dbReference>
<dbReference type="InterPro" id="IPR013766">
    <property type="entry name" value="Thioredoxin_domain"/>
</dbReference>
<dbReference type="PROSITE" id="PS51352">
    <property type="entry name" value="THIOREDOXIN_2"/>
    <property type="match status" value="1"/>
</dbReference>
<accession>A0A4R6RGB1</accession>
<gene>
    <name evidence="2" type="ORF">EDD54_2126</name>
</gene>
<dbReference type="Pfam" id="PF00578">
    <property type="entry name" value="AhpC-TSA"/>
    <property type="match status" value="1"/>
</dbReference>
<dbReference type="InterPro" id="IPR036249">
    <property type="entry name" value="Thioredoxin-like_sf"/>
</dbReference>
<evidence type="ECO:0000313" key="3">
    <source>
        <dbReference type="Proteomes" id="UP000294547"/>
    </source>
</evidence>
<dbReference type="InterPro" id="IPR000866">
    <property type="entry name" value="AhpC/TSA"/>
</dbReference>
<comment type="caution">
    <text evidence="2">The sequence shown here is derived from an EMBL/GenBank/DDBJ whole genome shotgun (WGS) entry which is preliminary data.</text>
</comment>
<evidence type="ECO:0000313" key="2">
    <source>
        <dbReference type="EMBL" id="TDP85274.1"/>
    </source>
</evidence>
<dbReference type="AlphaFoldDB" id="A0A4R6RGB1"/>
<dbReference type="Gene3D" id="3.40.30.10">
    <property type="entry name" value="Glutaredoxin"/>
    <property type="match status" value="1"/>
</dbReference>
<dbReference type="EMBL" id="SNXY01000007">
    <property type="protein sequence ID" value="TDP85274.1"/>
    <property type="molecule type" value="Genomic_DNA"/>
</dbReference>
<proteinExistence type="predicted"/>
<name>A0A4R6RGB1_9HYPH</name>
<dbReference type="GO" id="GO:0016209">
    <property type="term" value="F:antioxidant activity"/>
    <property type="evidence" value="ECO:0007669"/>
    <property type="project" value="InterPro"/>
</dbReference>
<dbReference type="SUPFAM" id="SSF52833">
    <property type="entry name" value="Thioredoxin-like"/>
    <property type="match status" value="1"/>
</dbReference>
<sequence length="216" mass="23053">MSLAEMIVAQPRGQRAPTGRAAVHADMAAVADRLDRSEIVRRTPLTLPVLEDHDDRPRDLSETFEGRGVLLAFYLGGWSEPCTAALRQLEAARAELAGRGVDVVAVTADAVGRIGATRERNRLGFLAVHDHGARFAQSLGLVYRPSAKVRSDLRSVGVRLPDWTGGTGHALTLPSTLLLDADRTVRLFVPADPSGVRSDVAEAVAATLDESAFPTG</sequence>
<dbReference type="Proteomes" id="UP000294547">
    <property type="component" value="Unassembled WGS sequence"/>
</dbReference>
<organism evidence="2 3">
    <name type="scientific">Oharaeibacter diazotrophicus</name>
    <dbReference type="NCBI Taxonomy" id="1920512"/>
    <lineage>
        <taxon>Bacteria</taxon>
        <taxon>Pseudomonadati</taxon>
        <taxon>Pseudomonadota</taxon>
        <taxon>Alphaproteobacteria</taxon>
        <taxon>Hyphomicrobiales</taxon>
        <taxon>Pleomorphomonadaceae</taxon>
        <taxon>Oharaeibacter</taxon>
    </lineage>
</organism>
<protein>
    <submittedName>
        <fullName evidence="2">Peroxiredoxin</fullName>
    </submittedName>
</protein>
<evidence type="ECO:0000259" key="1">
    <source>
        <dbReference type="PROSITE" id="PS51352"/>
    </source>
</evidence>